<reference evidence="1 2" key="1">
    <citation type="submission" date="2021-12" db="EMBL/GenBank/DDBJ databases">
        <title>Discovery of the Pendulisporaceae a myxobacterial family with distinct sporulation behavior and unique specialized metabolism.</title>
        <authorList>
            <person name="Garcia R."/>
            <person name="Popoff A."/>
            <person name="Bader C.D."/>
            <person name="Loehr J."/>
            <person name="Walesch S."/>
            <person name="Walt C."/>
            <person name="Boldt J."/>
            <person name="Bunk B."/>
            <person name="Haeckl F.J.F.P.J."/>
            <person name="Gunesch A.P."/>
            <person name="Birkelbach J."/>
            <person name="Nuebel U."/>
            <person name="Pietschmann T."/>
            <person name="Bach T."/>
            <person name="Mueller R."/>
        </authorList>
    </citation>
    <scope>NUCLEOTIDE SEQUENCE [LARGE SCALE GENOMIC DNA]</scope>
    <source>
        <strain evidence="1 2">MSr12523</strain>
    </source>
</reference>
<evidence type="ECO:0000313" key="2">
    <source>
        <dbReference type="Proteomes" id="UP001379533"/>
    </source>
</evidence>
<proteinExistence type="predicted"/>
<sequence>MIWKATSERIEIRSFGFWQGSSGYDQTRAKLSPAQLTALEGLRVIPHPTGESVDATSYRVRVTDQDGSVVEYRAALDNKVDSDEGPGALPAIDIETLAPFLNTFQCMSATETRGDAVPTIHDDSGCLHGIFVPDACKDITLKWQSASAGDHRLELARCFDTTRIRVLSEDGTIELGAGATAVAPTCASLDVHLQQPGTYRVVLEKRNGAGCNAGGGAGDMMLRVR</sequence>
<gene>
    <name evidence="1" type="ORF">LZC95_15480</name>
</gene>
<dbReference type="RefSeq" id="WP_394848842.1">
    <property type="nucleotide sequence ID" value="NZ_CP089982.1"/>
</dbReference>
<dbReference type="EMBL" id="CP089982">
    <property type="protein sequence ID" value="WXA98230.1"/>
    <property type="molecule type" value="Genomic_DNA"/>
</dbReference>
<keyword evidence="2" id="KW-1185">Reference proteome</keyword>
<name>A0ABZ2KKU6_9BACT</name>
<protein>
    <submittedName>
        <fullName evidence="1">Uncharacterized protein</fullName>
    </submittedName>
</protein>
<accession>A0ABZ2KKU6</accession>
<evidence type="ECO:0000313" key="1">
    <source>
        <dbReference type="EMBL" id="WXA98230.1"/>
    </source>
</evidence>
<organism evidence="1 2">
    <name type="scientific">Pendulispora brunnea</name>
    <dbReference type="NCBI Taxonomy" id="2905690"/>
    <lineage>
        <taxon>Bacteria</taxon>
        <taxon>Pseudomonadati</taxon>
        <taxon>Myxococcota</taxon>
        <taxon>Myxococcia</taxon>
        <taxon>Myxococcales</taxon>
        <taxon>Sorangiineae</taxon>
        <taxon>Pendulisporaceae</taxon>
        <taxon>Pendulispora</taxon>
    </lineage>
</organism>
<dbReference type="Proteomes" id="UP001379533">
    <property type="component" value="Chromosome"/>
</dbReference>